<evidence type="ECO:0000313" key="1">
    <source>
        <dbReference type="EMBL" id="RIY06947.1"/>
    </source>
</evidence>
<proteinExistence type="predicted"/>
<protein>
    <submittedName>
        <fullName evidence="1">Uncharacterized protein</fullName>
    </submittedName>
</protein>
<evidence type="ECO:0000313" key="2">
    <source>
        <dbReference type="Proteomes" id="UP000284250"/>
    </source>
</evidence>
<reference evidence="1 2" key="1">
    <citation type="submission" date="2018-09" db="EMBL/GenBank/DDBJ databases">
        <authorList>
            <person name="Zeman M."/>
            <person name="Pardy F."/>
        </authorList>
    </citation>
    <scope>NUCLEOTIDE SEQUENCE [LARGE SCALE GENOMIC DNA]</scope>
    <source>
        <strain evidence="1 2">CCM 8852</strain>
    </source>
</reference>
<gene>
    <name evidence="1" type="ORF">D0T11_17655</name>
</gene>
<name>A0A418QNU5_9BACT</name>
<reference evidence="1 2" key="2">
    <citation type="submission" date="2019-01" db="EMBL/GenBank/DDBJ databases">
        <title>Hymenobacter humicola sp. nov., isolated from soils in Antarctica.</title>
        <authorList>
            <person name="Sedlacek I."/>
            <person name="Holochova P."/>
            <person name="Kralova S."/>
            <person name="Pantucek R."/>
            <person name="Stankova E."/>
            <person name="Vrbovska V."/>
            <person name="Kristofova L."/>
            <person name="Svec P."/>
            <person name="Busse H.-J."/>
        </authorList>
    </citation>
    <scope>NUCLEOTIDE SEQUENCE [LARGE SCALE GENOMIC DNA]</scope>
    <source>
        <strain evidence="1 2">CCM 8852</strain>
    </source>
</reference>
<dbReference type="AlphaFoldDB" id="A0A418QNU5"/>
<keyword evidence="2" id="KW-1185">Reference proteome</keyword>
<dbReference type="Proteomes" id="UP000284250">
    <property type="component" value="Unassembled WGS sequence"/>
</dbReference>
<sequence length="94" mass="11337">MGSIHYKMMSYWDEIDLIRVPQWTEKEGSRMAFARYRNTYLPSHLAAKIKEEEYNPLKVINVEIRTAFNSEEFDKRKEIQRLIDEEEGNNHLPF</sequence>
<comment type="caution">
    <text evidence="1">The sequence shown here is derived from an EMBL/GenBank/DDBJ whole genome shotgun (WGS) entry which is preliminary data.</text>
</comment>
<organism evidence="1 2">
    <name type="scientific">Hymenobacter rubripertinctus</name>
    <dbReference type="NCBI Taxonomy" id="2029981"/>
    <lineage>
        <taxon>Bacteria</taxon>
        <taxon>Pseudomonadati</taxon>
        <taxon>Bacteroidota</taxon>
        <taxon>Cytophagia</taxon>
        <taxon>Cytophagales</taxon>
        <taxon>Hymenobacteraceae</taxon>
        <taxon>Hymenobacter</taxon>
    </lineage>
</organism>
<dbReference type="EMBL" id="QYCN01000034">
    <property type="protein sequence ID" value="RIY06947.1"/>
    <property type="molecule type" value="Genomic_DNA"/>
</dbReference>
<accession>A0A418QNU5</accession>